<comment type="caution">
    <text evidence="1">The sequence shown here is derived from an EMBL/GenBank/DDBJ whole genome shotgun (WGS) entry which is preliminary data.</text>
</comment>
<proteinExistence type="predicted"/>
<accession>A0ABU7ME13</accession>
<keyword evidence="2" id="KW-1185">Reference proteome</keyword>
<name>A0ABU7ME13_9ACTN</name>
<sequence>MRPQWNGVGNRQRGGTKFFGGPRCHRELEDNFVTVTGSTQVCTKCCDDQGRNNCRRLRRAVAEVFQRGVTDTPGHLPTDRVRRAVPMRQRLTNSDARQRLSPIAAIDNEAIRRTVSSICPGREI</sequence>
<dbReference type="Proteomes" id="UP001347146">
    <property type="component" value="Unassembled WGS sequence"/>
</dbReference>
<dbReference type="EMBL" id="JAZDUF010000003">
    <property type="protein sequence ID" value="MEE3851344.1"/>
    <property type="molecule type" value="Genomic_DNA"/>
</dbReference>
<gene>
    <name evidence="1" type="ORF">VZC37_13445</name>
</gene>
<organism evidence="1 2">
    <name type="scientific">Gordonia sesuvii</name>
    <dbReference type="NCBI Taxonomy" id="3116777"/>
    <lineage>
        <taxon>Bacteria</taxon>
        <taxon>Bacillati</taxon>
        <taxon>Actinomycetota</taxon>
        <taxon>Actinomycetes</taxon>
        <taxon>Mycobacteriales</taxon>
        <taxon>Gordoniaceae</taxon>
        <taxon>Gordonia</taxon>
    </lineage>
</organism>
<evidence type="ECO:0000313" key="2">
    <source>
        <dbReference type="Proteomes" id="UP001347146"/>
    </source>
</evidence>
<protein>
    <submittedName>
        <fullName evidence="1">Uncharacterized protein</fullName>
    </submittedName>
</protein>
<reference evidence="1 2" key="1">
    <citation type="submission" date="2024-01" db="EMBL/GenBank/DDBJ databases">
        <title>Draft genome sequence of Gordonia sp. LSe1-13.</title>
        <authorList>
            <person name="Suphannarot A."/>
            <person name="Mingma R."/>
        </authorList>
    </citation>
    <scope>NUCLEOTIDE SEQUENCE [LARGE SCALE GENOMIC DNA]</scope>
    <source>
        <strain evidence="1 2">LSe1-13</strain>
    </source>
</reference>
<evidence type="ECO:0000313" key="1">
    <source>
        <dbReference type="EMBL" id="MEE3851344.1"/>
    </source>
</evidence>